<keyword evidence="4" id="KW-1185">Reference proteome</keyword>
<organism evidence="3 4">
    <name type="scientific">Haloglomus irregulare</name>
    <dbReference type="NCBI Taxonomy" id="2234134"/>
    <lineage>
        <taxon>Archaea</taxon>
        <taxon>Methanobacteriati</taxon>
        <taxon>Methanobacteriota</taxon>
        <taxon>Stenosarchaea group</taxon>
        <taxon>Halobacteria</taxon>
        <taxon>Halobacteriales</taxon>
        <taxon>Natronomonadaceae</taxon>
        <taxon>Haloglomus</taxon>
    </lineage>
</organism>
<dbReference type="InParanoid" id="A0A554MXY2"/>
<dbReference type="AlphaFoldDB" id="A0A554MXY2"/>
<reference evidence="3 4" key="1">
    <citation type="submission" date="2018-06" db="EMBL/GenBank/DDBJ databases">
        <title>Natronomonas sp. F16-60 a new haloarchaeon isolated from a solar saltern of Isla Cristina, Huelva, Spain.</title>
        <authorList>
            <person name="Duran-Viseras A."/>
            <person name="Sanchez-Porro C."/>
            <person name="Ventosa A."/>
        </authorList>
    </citation>
    <scope>NUCLEOTIDE SEQUENCE [LARGE SCALE GENOMIC DNA]</scope>
    <source>
        <strain evidence="3 4">F16-60</strain>
    </source>
</reference>
<name>A0A554MXY2_9EURY</name>
<dbReference type="EMBL" id="QMDX01000009">
    <property type="protein sequence ID" value="TSD09998.1"/>
    <property type="molecule type" value="Genomic_DNA"/>
</dbReference>
<feature type="transmembrane region" description="Helical" evidence="2">
    <location>
        <begin position="111"/>
        <end position="132"/>
    </location>
</feature>
<evidence type="ECO:0000313" key="3">
    <source>
        <dbReference type="EMBL" id="TSD09998.1"/>
    </source>
</evidence>
<feature type="transmembrane region" description="Helical" evidence="2">
    <location>
        <begin position="138"/>
        <end position="160"/>
    </location>
</feature>
<keyword evidence="2" id="KW-0812">Transmembrane</keyword>
<evidence type="ECO:0000256" key="2">
    <source>
        <dbReference type="SAM" id="Phobius"/>
    </source>
</evidence>
<keyword evidence="2" id="KW-1133">Transmembrane helix</keyword>
<sequence length="186" mass="18286">MALRPDHDRIGWLHAVRGSQVPAVLAGGGEPLDAADLHQVRSTLRGGTIGAAVAADGLAVLLFVGETLMGTVALGAGVACALAFLVGYAVQVRAVARCVRTLPVGVPPVAATTLPAGAALGVLSALAVVVPFGVARTLLLLGVGVGAAALATGVALGVACQRAALRQTRRPEPGTTPQSGSPAAND</sequence>
<dbReference type="RefSeq" id="WP_144262686.1">
    <property type="nucleotide sequence ID" value="NZ_QMDX01000009.1"/>
</dbReference>
<feature type="region of interest" description="Disordered" evidence="1">
    <location>
        <begin position="167"/>
        <end position="186"/>
    </location>
</feature>
<protein>
    <submittedName>
        <fullName evidence="3">Uncharacterized protein</fullName>
    </submittedName>
</protein>
<feature type="transmembrane region" description="Helical" evidence="2">
    <location>
        <begin position="71"/>
        <end position="90"/>
    </location>
</feature>
<dbReference type="Proteomes" id="UP000319894">
    <property type="component" value="Unassembled WGS sequence"/>
</dbReference>
<evidence type="ECO:0000256" key="1">
    <source>
        <dbReference type="SAM" id="MobiDB-lite"/>
    </source>
</evidence>
<evidence type="ECO:0000313" key="4">
    <source>
        <dbReference type="Proteomes" id="UP000319894"/>
    </source>
</evidence>
<keyword evidence="2" id="KW-0472">Membrane</keyword>
<feature type="compositionally biased region" description="Polar residues" evidence="1">
    <location>
        <begin position="175"/>
        <end position="186"/>
    </location>
</feature>
<accession>A0A554MXY2</accession>
<comment type="caution">
    <text evidence="3">The sequence shown here is derived from an EMBL/GenBank/DDBJ whole genome shotgun (WGS) entry which is preliminary data.</text>
</comment>
<gene>
    <name evidence="3" type="ORF">DP107_13500</name>
</gene>
<feature type="transmembrane region" description="Helical" evidence="2">
    <location>
        <begin position="47"/>
        <end position="65"/>
    </location>
</feature>
<proteinExistence type="predicted"/>